<evidence type="ECO:0000313" key="1">
    <source>
        <dbReference type="EMBL" id="DAE04394.1"/>
    </source>
</evidence>
<proteinExistence type="predicted"/>
<protein>
    <submittedName>
        <fullName evidence="1">Uncharacterized protein</fullName>
    </submittedName>
</protein>
<reference evidence="1" key="1">
    <citation type="journal article" date="2021" name="Proc. Natl. Acad. Sci. U.S.A.">
        <title>A Catalog of Tens of Thousands of Viruses from Human Metagenomes Reveals Hidden Associations with Chronic Diseases.</title>
        <authorList>
            <person name="Tisza M.J."/>
            <person name="Buck C.B."/>
        </authorList>
    </citation>
    <scope>NUCLEOTIDE SEQUENCE</scope>
    <source>
        <strain evidence="1">CtBrv3</strain>
    </source>
</reference>
<accession>A0A8S5PBP7</accession>
<organism evidence="1">
    <name type="scientific">Myoviridae sp. ctBrv3</name>
    <dbReference type="NCBI Taxonomy" id="2825047"/>
    <lineage>
        <taxon>Viruses</taxon>
        <taxon>Duplodnaviria</taxon>
        <taxon>Heunggongvirae</taxon>
        <taxon>Uroviricota</taxon>
        <taxon>Caudoviricetes</taxon>
    </lineage>
</organism>
<sequence>MYNPSSKNPLLLITHMILLKCRLSPAEGLKTS</sequence>
<dbReference type="EMBL" id="BK015387">
    <property type="protein sequence ID" value="DAE04394.1"/>
    <property type="molecule type" value="Genomic_DNA"/>
</dbReference>
<name>A0A8S5PBP7_9CAUD</name>